<evidence type="ECO:0000256" key="1">
    <source>
        <dbReference type="SAM" id="MobiDB-lite"/>
    </source>
</evidence>
<feature type="non-terminal residue" evidence="2">
    <location>
        <position position="75"/>
    </location>
</feature>
<comment type="caution">
    <text evidence="2">The sequence shown here is derived from an EMBL/GenBank/DDBJ whole genome shotgun (WGS) entry which is preliminary data.</text>
</comment>
<feature type="non-terminal residue" evidence="2">
    <location>
        <position position="1"/>
    </location>
</feature>
<dbReference type="Proteomes" id="UP001529510">
    <property type="component" value="Unassembled WGS sequence"/>
</dbReference>
<accession>A0ABD0PW68</accession>
<dbReference type="AlphaFoldDB" id="A0ABD0PW68"/>
<sequence>SVPVRQLGALRPTPPEGLWQVLRAQEVLLQHREIWTCSVKPAGAAKQRTRPRNLSPRTLFSPCMAPAPSHNSLHK</sequence>
<evidence type="ECO:0000313" key="2">
    <source>
        <dbReference type="EMBL" id="KAL0178031.1"/>
    </source>
</evidence>
<evidence type="ECO:0000313" key="3">
    <source>
        <dbReference type="Proteomes" id="UP001529510"/>
    </source>
</evidence>
<organism evidence="2 3">
    <name type="scientific">Cirrhinus mrigala</name>
    <name type="common">Mrigala</name>
    <dbReference type="NCBI Taxonomy" id="683832"/>
    <lineage>
        <taxon>Eukaryota</taxon>
        <taxon>Metazoa</taxon>
        <taxon>Chordata</taxon>
        <taxon>Craniata</taxon>
        <taxon>Vertebrata</taxon>
        <taxon>Euteleostomi</taxon>
        <taxon>Actinopterygii</taxon>
        <taxon>Neopterygii</taxon>
        <taxon>Teleostei</taxon>
        <taxon>Ostariophysi</taxon>
        <taxon>Cypriniformes</taxon>
        <taxon>Cyprinidae</taxon>
        <taxon>Labeoninae</taxon>
        <taxon>Labeonini</taxon>
        <taxon>Cirrhinus</taxon>
    </lineage>
</organism>
<reference evidence="2 3" key="1">
    <citation type="submission" date="2024-05" db="EMBL/GenBank/DDBJ databases">
        <title>Genome sequencing and assembly of Indian major carp, Cirrhinus mrigala (Hamilton, 1822).</title>
        <authorList>
            <person name="Mohindra V."/>
            <person name="Chowdhury L.M."/>
            <person name="Lal K."/>
            <person name="Jena J.K."/>
        </authorList>
    </citation>
    <scope>NUCLEOTIDE SEQUENCE [LARGE SCALE GENOMIC DNA]</scope>
    <source>
        <strain evidence="2">CM1030</strain>
        <tissue evidence="2">Blood</tissue>
    </source>
</reference>
<dbReference type="EMBL" id="JAMKFB020000013">
    <property type="protein sequence ID" value="KAL0178031.1"/>
    <property type="molecule type" value="Genomic_DNA"/>
</dbReference>
<gene>
    <name evidence="2" type="ORF">M9458_026925</name>
</gene>
<keyword evidence="3" id="KW-1185">Reference proteome</keyword>
<name>A0ABD0PW68_CIRMR</name>
<feature type="region of interest" description="Disordered" evidence="1">
    <location>
        <begin position="42"/>
        <end position="75"/>
    </location>
</feature>
<proteinExistence type="predicted"/>
<protein>
    <submittedName>
        <fullName evidence="2">Uncharacterized protein</fullName>
    </submittedName>
</protein>